<accession>A0ABY7AGB2</accession>
<dbReference type="InterPro" id="IPR049254">
    <property type="entry name" value="Phage_tail_terminator"/>
</dbReference>
<protein>
    <recommendedName>
        <fullName evidence="3">Minor capsid protein</fullName>
    </recommendedName>
</protein>
<evidence type="ECO:0000313" key="1">
    <source>
        <dbReference type="EMBL" id="WAJ24828.1"/>
    </source>
</evidence>
<dbReference type="Proteomes" id="UP001163115">
    <property type="component" value="Chromosome"/>
</dbReference>
<organism evidence="1 2">
    <name type="scientific">Lacrimispora xylanolytica</name>
    <dbReference type="NCBI Taxonomy" id="29375"/>
    <lineage>
        <taxon>Bacteria</taxon>
        <taxon>Bacillati</taxon>
        <taxon>Bacillota</taxon>
        <taxon>Clostridia</taxon>
        <taxon>Lachnospirales</taxon>
        <taxon>Lachnospiraceae</taxon>
        <taxon>Lacrimispora</taxon>
    </lineage>
</organism>
<keyword evidence="2" id="KW-1185">Reference proteome</keyword>
<proteinExistence type="predicted"/>
<dbReference type="RefSeq" id="WP_268115805.1">
    <property type="nucleotide sequence ID" value="NZ_CP113524.1"/>
</dbReference>
<name>A0ABY7AGB2_9FIRM</name>
<gene>
    <name evidence="1" type="ORF">OW255_04795</name>
</gene>
<dbReference type="EMBL" id="CP113524">
    <property type="protein sequence ID" value="WAJ24828.1"/>
    <property type="molecule type" value="Genomic_DNA"/>
</dbReference>
<dbReference type="Pfam" id="PF20765">
    <property type="entry name" value="Phage_tail_terminator_8"/>
    <property type="match status" value="1"/>
</dbReference>
<evidence type="ECO:0008006" key="3">
    <source>
        <dbReference type="Google" id="ProtNLM"/>
    </source>
</evidence>
<evidence type="ECO:0000313" key="2">
    <source>
        <dbReference type="Proteomes" id="UP001163115"/>
    </source>
</evidence>
<sequence>MYNEILDAVMKKLGDLFPETKVSADPLGEGELSPYFEVRITDSEEKPVNGNRYLRNISISIMYHPKESQDAFRERNNVLDALMDNLEYITTADGSLIRGSMRTAKNEEKYLNFLTEYHIHVLKSARAEESMEDIELN</sequence>
<reference evidence="1" key="1">
    <citation type="submission" date="2022-11" db="EMBL/GenBank/DDBJ databases">
        <title>Lacrimispora xylanolytica sy1, complete genome.</title>
        <authorList>
            <person name="Choi S."/>
        </authorList>
    </citation>
    <scope>NUCLEOTIDE SEQUENCE</scope>
    <source>
        <strain evidence="1">Sy1</strain>
    </source>
</reference>